<dbReference type="Proteomes" id="UP001215231">
    <property type="component" value="Chromosome"/>
</dbReference>
<dbReference type="PANTHER" id="PTHR21021:SF15">
    <property type="entry name" value="FREE METHIONINE-R-SULFOXIDE REDUCTASE"/>
    <property type="match status" value="1"/>
</dbReference>
<comment type="similarity">
    <text evidence="1">Belongs to the free Met sulfoxide reductase family.</text>
</comment>
<feature type="domain" description="GAF" evidence="2">
    <location>
        <begin position="5"/>
        <end position="151"/>
    </location>
</feature>
<name>A0ABY7V8Z8_9GAMM</name>
<evidence type="ECO:0000259" key="2">
    <source>
        <dbReference type="SMART" id="SM00065"/>
    </source>
</evidence>
<gene>
    <name evidence="3" type="ORF">H3N35_15835</name>
</gene>
<dbReference type="Pfam" id="PF13185">
    <property type="entry name" value="GAF_2"/>
    <property type="match status" value="1"/>
</dbReference>
<dbReference type="SUPFAM" id="SSF55781">
    <property type="entry name" value="GAF domain-like"/>
    <property type="match status" value="1"/>
</dbReference>
<dbReference type="InterPro" id="IPR029016">
    <property type="entry name" value="GAF-like_dom_sf"/>
</dbReference>
<dbReference type="PANTHER" id="PTHR21021">
    <property type="entry name" value="GAF/PUTATIVE CYTOSKELETAL PROTEIN"/>
    <property type="match status" value="1"/>
</dbReference>
<evidence type="ECO:0000313" key="3">
    <source>
        <dbReference type="EMBL" id="WDE09786.1"/>
    </source>
</evidence>
<evidence type="ECO:0000256" key="1">
    <source>
        <dbReference type="ARBA" id="ARBA00038454"/>
    </source>
</evidence>
<dbReference type="InterPro" id="IPR051330">
    <property type="entry name" value="Phosphatase_reg/MetRdx"/>
</dbReference>
<organism evidence="3 4">
    <name type="scientific">Thalassomonas haliotis</name>
    <dbReference type="NCBI Taxonomy" id="485448"/>
    <lineage>
        <taxon>Bacteria</taxon>
        <taxon>Pseudomonadati</taxon>
        <taxon>Pseudomonadota</taxon>
        <taxon>Gammaproteobacteria</taxon>
        <taxon>Alteromonadales</taxon>
        <taxon>Colwelliaceae</taxon>
        <taxon>Thalassomonas</taxon>
    </lineage>
</organism>
<proteinExistence type="inferred from homology"/>
<dbReference type="RefSeq" id="WP_274049778.1">
    <property type="nucleotide sequence ID" value="NZ_CP059693.1"/>
</dbReference>
<reference evidence="3 4" key="1">
    <citation type="journal article" date="2022" name="Mar. Drugs">
        <title>Bioassay-Guided Fractionation Leads to the Detection of Cholic Acid Generated by the Rare Thalassomonas sp.</title>
        <authorList>
            <person name="Pheiffer F."/>
            <person name="Schneider Y.K."/>
            <person name="Hansen E.H."/>
            <person name="Andersen J.H."/>
            <person name="Isaksson J."/>
            <person name="Busche T."/>
            <person name="R C."/>
            <person name="Kalinowski J."/>
            <person name="Zyl L.V."/>
            <person name="Trindade M."/>
        </authorList>
    </citation>
    <scope>NUCLEOTIDE SEQUENCE [LARGE SCALE GENOMIC DNA]</scope>
    <source>
        <strain evidence="3 4">A5K-61T</strain>
    </source>
</reference>
<dbReference type="Gene3D" id="3.30.450.40">
    <property type="match status" value="1"/>
</dbReference>
<dbReference type="EMBL" id="CP059693">
    <property type="protein sequence ID" value="WDE09786.1"/>
    <property type="molecule type" value="Genomic_DNA"/>
</dbReference>
<sequence>MNKADFYQTLNAQVSAIIAGETDSIANMANISALLFDALDEVNWVGFYRCFDEELVLGPFQGKVACIRIPIGAGVCGTAAKTGEVQRIADVHQFSGHIACDAASNAEIVLPVRKEGKVVAVLDIDSTRFERFDADDESGLQALVHTFESSLV</sequence>
<accession>A0ABY7V8Z8</accession>
<evidence type="ECO:0000313" key="4">
    <source>
        <dbReference type="Proteomes" id="UP001215231"/>
    </source>
</evidence>
<keyword evidence="4" id="KW-1185">Reference proteome</keyword>
<protein>
    <submittedName>
        <fullName evidence="3">GAF domain-containing protein</fullName>
    </submittedName>
</protein>
<dbReference type="InterPro" id="IPR003018">
    <property type="entry name" value="GAF"/>
</dbReference>
<dbReference type="SMART" id="SM00065">
    <property type="entry name" value="GAF"/>
    <property type="match status" value="1"/>
</dbReference>